<feature type="chain" id="PRO_5001649562" evidence="1">
    <location>
        <begin position="23"/>
        <end position="78"/>
    </location>
</feature>
<dbReference type="EMBL" id="AHPL01000007">
    <property type="protein sequence ID" value="KEC55402.1"/>
    <property type="molecule type" value="Genomic_DNA"/>
</dbReference>
<feature type="signal peptide" evidence="1">
    <location>
        <begin position="1"/>
        <end position="22"/>
    </location>
</feature>
<evidence type="ECO:0000256" key="1">
    <source>
        <dbReference type="SAM" id="SignalP"/>
    </source>
</evidence>
<evidence type="ECO:0000313" key="3">
    <source>
        <dbReference type="Proteomes" id="UP000027015"/>
    </source>
</evidence>
<sequence>MMKKVFLFLMIVVFLGTNSVRAAECAKVGKELATQKKAVLVRSTPVVQEGRDICLVVVVVPARDGKKLRRVEISVPAD</sequence>
<comment type="caution">
    <text evidence="2">The sequence shown here is derived from an EMBL/GenBank/DDBJ whole genome shotgun (WGS) entry which is preliminary data.</text>
</comment>
<dbReference type="PATRIC" id="fig|1134510.3.peg.792"/>
<protein>
    <submittedName>
        <fullName evidence="2">Uncharacterized protein</fullName>
    </submittedName>
</protein>
<proteinExistence type="predicted"/>
<name>A0A067WHK5_9HYPH</name>
<evidence type="ECO:0000313" key="2">
    <source>
        <dbReference type="EMBL" id="KEC55402.1"/>
    </source>
</evidence>
<dbReference type="AlphaFoldDB" id="A0A067WHK5"/>
<dbReference type="HOGENOM" id="CLU_181471_1_0_5"/>
<organism evidence="2 3">
    <name type="scientific">Bartonella koehlerae C-29</name>
    <dbReference type="NCBI Taxonomy" id="1134510"/>
    <lineage>
        <taxon>Bacteria</taxon>
        <taxon>Pseudomonadati</taxon>
        <taxon>Pseudomonadota</taxon>
        <taxon>Alphaproteobacteria</taxon>
        <taxon>Hyphomicrobiales</taxon>
        <taxon>Bartonellaceae</taxon>
        <taxon>Bartonella</taxon>
    </lineage>
</organism>
<accession>A0A067WHK5</accession>
<dbReference type="Proteomes" id="UP000027015">
    <property type="component" value="Unassembled WGS sequence"/>
</dbReference>
<gene>
    <name evidence="2" type="ORF">O9A_00682</name>
</gene>
<dbReference type="STRING" id="1134510.O9A_00682"/>
<keyword evidence="3" id="KW-1185">Reference proteome</keyword>
<keyword evidence="1" id="KW-0732">Signal</keyword>
<dbReference type="eggNOG" id="ENOG502ZGZ3">
    <property type="taxonomic scope" value="Bacteria"/>
</dbReference>
<dbReference type="RefSeq" id="WP_034458773.1">
    <property type="nucleotide sequence ID" value="NZ_CADEAH010000003.1"/>
</dbReference>
<reference evidence="2 3" key="1">
    <citation type="submission" date="2012-04" db="EMBL/GenBank/DDBJ databases">
        <title>The Genome Sequence of Bartonella koehlerae C-29.</title>
        <authorList>
            <consortium name="The Broad Institute Genome Sequencing Platform"/>
            <consortium name="The Broad Institute Genome Sequencing Center for Infectious Disease"/>
            <person name="Feldgarden M."/>
            <person name="Kirby J."/>
            <person name="Kosoy M."/>
            <person name="Birtles R."/>
            <person name="Probert W.S."/>
            <person name="Chiaraviglio L."/>
            <person name="Walker B."/>
            <person name="Young S.K."/>
            <person name="Zeng Q."/>
            <person name="Gargeya S."/>
            <person name="Fitzgerald M."/>
            <person name="Haas B."/>
            <person name="Abouelleil A."/>
            <person name="Alvarado L."/>
            <person name="Arachchi H.M."/>
            <person name="Berlin A.M."/>
            <person name="Chapman S.B."/>
            <person name="Goldberg J."/>
            <person name="Griggs A."/>
            <person name="Gujja S."/>
            <person name="Hansen M."/>
            <person name="Howarth C."/>
            <person name="Imamovic A."/>
            <person name="Larimer J."/>
            <person name="McCowen C."/>
            <person name="Montmayeur A."/>
            <person name="Murphy C."/>
            <person name="Neiman D."/>
            <person name="Pearson M."/>
            <person name="Priest M."/>
            <person name="Roberts A."/>
            <person name="Saif S."/>
            <person name="Shea T."/>
            <person name="Sisk P."/>
            <person name="Sykes S."/>
            <person name="Wortman J."/>
            <person name="Nusbaum C."/>
            <person name="Birren B."/>
        </authorList>
    </citation>
    <scope>NUCLEOTIDE SEQUENCE [LARGE SCALE GENOMIC DNA]</scope>
    <source>
        <strain evidence="2 3">C-29</strain>
    </source>
</reference>
<dbReference type="OrthoDB" id="8454730at2"/>